<name>A0A8E2JSJ3_9PEZI</name>
<dbReference type="OrthoDB" id="3433952at2759"/>
<accession>A0A8E2JSJ3</accession>
<evidence type="ECO:0000313" key="4">
    <source>
        <dbReference type="Proteomes" id="UP000250140"/>
    </source>
</evidence>
<feature type="coiled-coil region" evidence="1">
    <location>
        <begin position="35"/>
        <end position="98"/>
    </location>
</feature>
<evidence type="ECO:0000256" key="2">
    <source>
        <dbReference type="SAM" id="MobiDB-lite"/>
    </source>
</evidence>
<protein>
    <submittedName>
        <fullName evidence="3">Uncharacterized protein</fullName>
    </submittedName>
</protein>
<evidence type="ECO:0000256" key="1">
    <source>
        <dbReference type="SAM" id="Coils"/>
    </source>
</evidence>
<feature type="compositionally biased region" description="Basic residues" evidence="2">
    <location>
        <begin position="138"/>
        <end position="150"/>
    </location>
</feature>
<dbReference type="AlphaFoldDB" id="A0A8E2JSJ3"/>
<evidence type="ECO:0000313" key="3">
    <source>
        <dbReference type="EMBL" id="OCL07949.1"/>
    </source>
</evidence>
<organism evidence="3 4">
    <name type="scientific">Glonium stellatum</name>
    <dbReference type="NCBI Taxonomy" id="574774"/>
    <lineage>
        <taxon>Eukaryota</taxon>
        <taxon>Fungi</taxon>
        <taxon>Dikarya</taxon>
        <taxon>Ascomycota</taxon>
        <taxon>Pezizomycotina</taxon>
        <taxon>Dothideomycetes</taxon>
        <taxon>Pleosporomycetidae</taxon>
        <taxon>Gloniales</taxon>
        <taxon>Gloniaceae</taxon>
        <taxon>Glonium</taxon>
    </lineage>
</organism>
<gene>
    <name evidence="3" type="ORF">AOQ84DRAFT_364549</name>
</gene>
<dbReference type="Proteomes" id="UP000250140">
    <property type="component" value="Unassembled WGS sequence"/>
</dbReference>
<keyword evidence="4" id="KW-1185">Reference proteome</keyword>
<feature type="non-terminal residue" evidence="3">
    <location>
        <position position="1"/>
    </location>
</feature>
<sequence>TYEAKFRKFASLLRGRVIPGNNIDHEMSEEDWDMVEQRIAEMEQFEVNIKNLEDEKFKTMQEHQIEKSRIMEEHQNALINAANRIAAAEGMIDQLNKMPRTAERQESSSMGLTVSPEPIGSPSGGKRGYDGISVQIPAKKRMRRQAARKA</sequence>
<feature type="region of interest" description="Disordered" evidence="2">
    <location>
        <begin position="99"/>
        <end position="150"/>
    </location>
</feature>
<reference evidence="3 4" key="1">
    <citation type="journal article" date="2016" name="Nat. Commun.">
        <title>Ectomycorrhizal ecology is imprinted in the genome of the dominant symbiotic fungus Cenococcum geophilum.</title>
        <authorList>
            <consortium name="DOE Joint Genome Institute"/>
            <person name="Peter M."/>
            <person name="Kohler A."/>
            <person name="Ohm R.A."/>
            <person name="Kuo A."/>
            <person name="Krutzmann J."/>
            <person name="Morin E."/>
            <person name="Arend M."/>
            <person name="Barry K.W."/>
            <person name="Binder M."/>
            <person name="Choi C."/>
            <person name="Clum A."/>
            <person name="Copeland A."/>
            <person name="Grisel N."/>
            <person name="Haridas S."/>
            <person name="Kipfer T."/>
            <person name="LaButti K."/>
            <person name="Lindquist E."/>
            <person name="Lipzen A."/>
            <person name="Maire R."/>
            <person name="Meier B."/>
            <person name="Mihaltcheva S."/>
            <person name="Molinier V."/>
            <person name="Murat C."/>
            <person name="Poggeler S."/>
            <person name="Quandt C.A."/>
            <person name="Sperisen C."/>
            <person name="Tritt A."/>
            <person name="Tisserant E."/>
            <person name="Crous P.W."/>
            <person name="Henrissat B."/>
            <person name="Nehls U."/>
            <person name="Egli S."/>
            <person name="Spatafora J.W."/>
            <person name="Grigoriev I.V."/>
            <person name="Martin F.M."/>
        </authorList>
    </citation>
    <scope>NUCLEOTIDE SEQUENCE [LARGE SCALE GENOMIC DNA]</scope>
    <source>
        <strain evidence="3 4">CBS 207.34</strain>
    </source>
</reference>
<keyword evidence="1" id="KW-0175">Coiled coil</keyword>
<proteinExistence type="predicted"/>
<dbReference type="EMBL" id="KV749750">
    <property type="protein sequence ID" value="OCL07949.1"/>
    <property type="molecule type" value="Genomic_DNA"/>
</dbReference>